<sequence length="442" mass="45422">MSKRSRVNKGATSEGSFSRTLHLPGAIAVGLGTMLGAGIFVLSADAAQRAGPGAVVSFLLAGLIVLPTAMVVSELATAMPQEGGSYHLVSRTLGPVAGAVVGPANWLGLIFAGGFYLVGLAQFVTDLAPLAPWIVIVGGGALFTALNYFGAKLTGRLQVVIVALLVLLLGGFVTAGLFQRDPDLHTPFLPFGWSGVLSALGLIIVSFTGFEKISTVAGEVRRPERNLPRAIIGSVVLATLLYAAVLYALTGLVPTRELGDAETALVTAAARLLGTFGRVAMLLGGLLATASSVNAAVLAASRIGYAMGRDDILPAGIATLEKRRGTPYRAVLITGGLATALALTGTAPRLAEVSSALFMVSYALLAASVIAMRRFGGEAYRPAFRVPFAPWLPALGGLAALAVIATMDTASQLTGLGLVLLSLVWYALWGRARTTVKGKLGS</sequence>
<dbReference type="AlphaFoldDB" id="D7CT67"/>
<feature type="transmembrane region" description="Helical" evidence="5">
    <location>
        <begin position="353"/>
        <end position="372"/>
    </location>
</feature>
<evidence type="ECO:0000256" key="1">
    <source>
        <dbReference type="ARBA" id="ARBA00004141"/>
    </source>
</evidence>
<evidence type="ECO:0000256" key="3">
    <source>
        <dbReference type="ARBA" id="ARBA00022989"/>
    </source>
</evidence>
<dbReference type="EMBL" id="CP002049">
    <property type="protein sequence ID" value="ADI15530.1"/>
    <property type="molecule type" value="Genomic_DNA"/>
</dbReference>
<dbReference type="InterPro" id="IPR004841">
    <property type="entry name" value="AA-permease/SLC12A_dom"/>
</dbReference>
<feature type="transmembrane region" description="Helical" evidence="5">
    <location>
        <begin position="54"/>
        <end position="72"/>
    </location>
</feature>
<feature type="transmembrane region" description="Helical" evidence="5">
    <location>
        <begin position="157"/>
        <end position="178"/>
    </location>
</feature>
<dbReference type="GO" id="GO:0055085">
    <property type="term" value="P:transmembrane transport"/>
    <property type="evidence" value="ECO:0007669"/>
    <property type="project" value="InterPro"/>
</dbReference>
<dbReference type="PANTHER" id="PTHR42770">
    <property type="entry name" value="AMINO ACID TRANSPORTER-RELATED"/>
    <property type="match status" value="1"/>
</dbReference>
<dbReference type="KEGG" id="tra:Trad_2421"/>
<evidence type="ECO:0000313" key="7">
    <source>
        <dbReference type="EMBL" id="ADI15530.1"/>
    </source>
</evidence>
<dbReference type="Proteomes" id="UP000000379">
    <property type="component" value="Chromosome"/>
</dbReference>
<feature type="transmembrane region" description="Helical" evidence="5">
    <location>
        <begin position="130"/>
        <end position="150"/>
    </location>
</feature>
<dbReference type="PIRSF" id="PIRSF006060">
    <property type="entry name" value="AA_transporter"/>
    <property type="match status" value="1"/>
</dbReference>
<feature type="transmembrane region" description="Helical" evidence="5">
    <location>
        <begin position="190"/>
        <end position="210"/>
    </location>
</feature>
<dbReference type="STRING" id="649638.Trad_2421"/>
<organism evidence="7 8">
    <name type="scientific">Truepera radiovictrix (strain DSM 17093 / CIP 108686 / LMG 22925 / RQ-24)</name>
    <dbReference type="NCBI Taxonomy" id="649638"/>
    <lineage>
        <taxon>Bacteria</taxon>
        <taxon>Thermotogati</taxon>
        <taxon>Deinococcota</taxon>
        <taxon>Deinococci</taxon>
        <taxon>Trueperales</taxon>
        <taxon>Trueperaceae</taxon>
        <taxon>Truepera</taxon>
    </lineage>
</organism>
<evidence type="ECO:0000256" key="4">
    <source>
        <dbReference type="ARBA" id="ARBA00023136"/>
    </source>
</evidence>
<reference evidence="8" key="1">
    <citation type="submission" date="2010-05" db="EMBL/GenBank/DDBJ databases">
        <title>The complete genome of Truepera radiovictris DSM 17093.</title>
        <authorList>
            <consortium name="US DOE Joint Genome Institute (JGI-PGF)"/>
            <person name="Lucas S."/>
            <person name="Copeland A."/>
            <person name="Lapidus A."/>
            <person name="Glavina del Rio T."/>
            <person name="Dalin E."/>
            <person name="Tice H."/>
            <person name="Bruce D."/>
            <person name="Goodwin L."/>
            <person name="Pitluck S."/>
            <person name="Kyrpides N."/>
            <person name="Mavromatis K."/>
            <person name="Ovchinnikova G."/>
            <person name="Munk A.C."/>
            <person name="Detter J.C."/>
            <person name="Han C."/>
            <person name="Tapia R."/>
            <person name="Land M."/>
            <person name="Hauser L."/>
            <person name="Markowitz V."/>
            <person name="Cheng J.-F."/>
            <person name="Hugenholtz P."/>
            <person name="Woyke T."/>
            <person name="Wu D."/>
            <person name="Tindall B."/>
            <person name="Pomrenke H.G."/>
            <person name="Brambilla E."/>
            <person name="Klenk H.-P."/>
            <person name="Eisen J.A."/>
        </authorList>
    </citation>
    <scope>NUCLEOTIDE SEQUENCE [LARGE SCALE GENOMIC DNA]</scope>
    <source>
        <strain evidence="8">DSM 17093 / CIP 108686 / LMG 22925 / RQ-24</strain>
    </source>
</reference>
<feature type="transmembrane region" description="Helical" evidence="5">
    <location>
        <begin position="384"/>
        <end position="404"/>
    </location>
</feature>
<gene>
    <name evidence="7" type="ordered locus">Trad_2421</name>
</gene>
<dbReference type="RefSeq" id="WP_013178892.1">
    <property type="nucleotide sequence ID" value="NC_014221.1"/>
</dbReference>
<feature type="transmembrane region" description="Helical" evidence="5">
    <location>
        <begin position="93"/>
        <end position="118"/>
    </location>
</feature>
<accession>D7CT67</accession>
<keyword evidence="4 5" id="KW-0472">Membrane</keyword>
<evidence type="ECO:0000259" key="6">
    <source>
        <dbReference type="Pfam" id="PF00324"/>
    </source>
</evidence>
<evidence type="ECO:0000256" key="5">
    <source>
        <dbReference type="SAM" id="Phobius"/>
    </source>
</evidence>
<evidence type="ECO:0000313" key="8">
    <source>
        <dbReference type="Proteomes" id="UP000000379"/>
    </source>
</evidence>
<reference evidence="7 8" key="2">
    <citation type="journal article" date="2011" name="Stand. Genomic Sci.">
        <title>Complete genome sequence of Truepera radiovictrix type strain (RQ-24).</title>
        <authorList>
            <person name="Ivanova N."/>
            <person name="Rohde C."/>
            <person name="Munk C."/>
            <person name="Nolan M."/>
            <person name="Lucas S."/>
            <person name="Del Rio T.G."/>
            <person name="Tice H."/>
            <person name="Deshpande S."/>
            <person name="Cheng J.F."/>
            <person name="Tapia R."/>
            <person name="Han C."/>
            <person name="Goodwin L."/>
            <person name="Pitluck S."/>
            <person name="Liolios K."/>
            <person name="Mavromatis K."/>
            <person name="Mikhailova N."/>
            <person name="Pati A."/>
            <person name="Chen A."/>
            <person name="Palaniappan K."/>
            <person name="Land M."/>
            <person name="Hauser L."/>
            <person name="Chang Y.J."/>
            <person name="Jeffries C.D."/>
            <person name="Brambilla E."/>
            <person name="Rohde M."/>
            <person name="Goker M."/>
            <person name="Tindall B.J."/>
            <person name="Woyke T."/>
            <person name="Bristow J."/>
            <person name="Eisen J.A."/>
            <person name="Markowitz V."/>
            <person name="Hugenholtz P."/>
            <person name="Kyrpides N.C."/>
            <person name="Klenk H.P."/>
            <person name="Lapidus A."/>
        </authorList>
    </citation>
    <scope>NUCLEOTIDE SEQUENCE [LARGE SCALE GENOMIC DNA]</scope>
    <source>
        <strain evidence="8">DSM 17093 / CIP 108686 / LMG 22925 / RQ-24</strain>
    </source>
</reference>
<dbReference type="Gene3D" id="1.20.1740.10">
    <property type="entry name" value="Amino acid/polyamine transporter I"/>
    <property type="match status" value="1"/>
</dbReference>
<dbReference type="PANTHER" id="PTHR42770:SF11">
    <property type="entry name" value="INNER MEMBRANE TRANSPORT PROTEIN YBAT"/>
    <property type="match status" value="1"/>
</dbReference>
<dbReference type="Pfam" id="PF00324">
    <property type="entry name" value="AA_permease"/>
    <property type="match status" value="1"/>
</dbReference>
<name>D7CT67_TRURR</name>
<keyword evidence="8" id="KW-1185">Reference proteome</keyword>
<dbReference type="InterPro" id="IPR050367">
    <property type="entry name" value="APC_superfamily"/>
</dbReference>
<feature type="transmembrane region" description="Helical" evidence="5">
    <location>
        <begin position="330"/>
        <end position="347"/>
    </location>
</feature>
<feature type="transmembrane region" description="Helical" evidence="5">
    <location>
        <begin position="410"/>
        <end position="429"/>
    </location>
</feature>
<keyword evidence="3 5" id="KW-1133">Transmembrane helix</keyword>
<keyword evidence="2 5" id="KW-0812">Transmembrane</keyword>
<protein>
    <submittedName>
        <fullName evidence="7">Amino acid permease-associated region</fullName>
    </submittedName>
</protein>
<feature type="domain" description="Amino acid permease/ SLC12A" evidence="6">
    <location>
        <begin position="27"/>
        <end position="412"/>
    </location>
</feature>
<comment type="subcellular location">
    <subcellularLocation>
        <location evidence="1">Membrane</location>
        <topology evidence="1">Multi-pass membrane protein</topology>
    </subcellularLocation>
</comment>
<dbReference type="OrthoDB" id="9806937at2"/>
<dbReference type="HOGENOM" id="CLU_007946_15_12_0"/>
<proteinExistence type="predicted"/>
<feature type="transmembrane region" description="Helical" evidence="5">
    <location>
        <begin position="230"/>
        <end position="249"/>
    </location>
</feature>
<dbReference type="eggNOG" id="COG0531">
    <property type="taxonomic scope" value="Bacteria"/>
</dbReference>
<feature type="transmembrane region" description="Helical" evidence="5">
    <location>
        <begin position="21"/>
        <end position="42"/>
    </location>
</feature>
<feature type="transmembrane region" description="Helical" evidence="5">
    <location>
        <begin position="279"/>
        <end position="300"/>
    </location>
</feature>
<evidence type="ECO:0000256" key="2">
    <source>
        <dbReference type="ARBA" id="ARBA00022692"/>
    </source>
</evidence>
<dbReference type="GO" id="GO:0016020">
    <property type="term" value="C:membrane"/>
    <property type="evidence" value="ECO:0007669"/>
    <property type="project" value="UniProtKB-SubCell"/>
</dbReference>